<accession>L7U1P6</accession>
<evidence type="ECO:0000256" key="1">
    <source>
        <dbReference type="SAM" id="MobiDB-lite"/>
    </source>
</evidence>
<dbReference type="KEGG" id="msd:MYSTI_00148"/>
<evidence type="ECO:0000313" key="3">
    <source>
        <dbReference type="Proteomes" id="UP000011131"/>
    </source>
</evidence>
<gene>
    <name evidence="2" type="ordered locus">MYSTI_00148</name>
</gene>
<dbReference type="EMBL" id="CP004025">
    <property type="protein sequence ID" value="AGC41507.1"/>
    <property type="molecule type" value="Genomic_DNA"/>
</dbReference>
<evidence type="ECO:0000313" key="2">
    <source>
        <dbReference type="EMBL" id="AGC41507.1"/>
    </source>
</evidence>
<keyword evidence="2" id="KW-0449">Lipoprotein</keyword>
<feature type="region of interest" description="Disordered" evidence="1">
    <location>
        <begin position="157"/>
        <end position="194"/>
    </location>
</feature>
<reference evidence="2 3" key="1">
    <citation type="journal article" date="2013" name="Genome Announc.">
        <title>Complete genome sequence of Myxococcus stipitatus strain DSM 14675, a fruiting myxobacterium.</title>
        <authorList>
            <person name="Huntley S."/>
            <person name="Kneip S."/>
            <person name="Treuner-Lange A."/>
            <person name="Sogaard-Andersen L."/>
        </authorList>
    </citation>
    <scope>NUCLEOTIDE SEQUENCE [LARGE SCALE GENOMIC DNA]</scope>
    <source>
        <strain evidence="3">DSM 14675 / JCM 12634 / Mx s8</strain>
    </source>
</reference>
<proteinExistence type="predicted"/>
<organism evidence="2 3">
    <name type="scientific">Myxococcus stipitatus (strain DSM 14675 / JCM 12634 / Mx s8)</name>
    <dbReference type="NCBI Taxonomy" id="1278073"/>
    <lineage>
        <taxon>Bacteria</taxon>
        <taxon>Pseudomonadati</taxon>
        <taxon>Myxococcota</taxon>
        <taxon>Myxococcia</taxon>
        <taxon>Myxococcales</taxon>
        <taxon>Cystobacterineae</taxon>
        <taxon>Myxococcaceae</taxon>
        <taxon>Myxococcus</taxon>
    </lineage>
</organism>
<sequence>MTSMNRHAWVLLLMVGCTAGSQGPTAQERRAAIRTAHQEAGHHSGAGFQSTRWGMSREEALISYPQAQATPRGDLVFSTVLAEQPAQVFLLFAKGELGAVFVRFTESKDITEDHTEMVDLLTSKYGKPWRRGDTRRVQKYRESIDLAGLLIKSAASLVSQPPATPEAPPEVKETSSTEQPTPADDAPESGDRTTRDGKVVIAGWHAPATEVTLFGYATQRENLLTLHYESAIHADRLREELAEHMTTQRRQRARDL</sequence>
<dbReference type="HOGENOM" id="CLU_989814_0_0_7"/>
<dbReference type="PATRIC" id="fig|1278073.3.peg.157"/>
<keyword evidence="3" id="KW-1185">Reference proteome</keyword>
<protein>
    <submittedName>
        <fullName evidence="2">Putative lipoprotein</fullName>
    </submittedName>
</protein>
<dbReference type="Proteomes" id="UP000011131">
    <property type="component" value="Chromosome"/>
</dbReference>
<dbReference type="AlphaFoldDB" id="L7U1P6"/>
<dbReference type="PROSITE" id="PS51257">
    <property type="entry name" value="PROKAR_LIPOPROTEIN"/>
    <property type="match status" value="1"/>
</dbReference>
<name>L7U1P6_MYXSD</name>